<evidence type="ECO:0000313" key="1">
    <source>
        <dbReference type="EMBL" id="KAJ8957020.1"/>
    </source>
</evidence>
<protein>
    <submittedName>
        <fullName evidence="1">Uncharacterized protein</fullName>
    </submittedName>
</protein>
<keyword evidence="2" id="KW-1185">Reference proteome</keyword>
<dbReference type="Proteomes" id="UP001162162">
    <property type="component" value="Unassembled WGS sequence"/>
</dbReference>
<comment type="caution">
    <text evidence="1">The sequence shown here is derived from an EMBL/GenBank/DDBJ whole genome shotgun (WGS) entry which is preliminary data.</text>
</comment>
<dbReference type="AlphaFoldDB" id="A0AAV8Z1X4"/>
<dbReference type="PANTHER" id="PTHR46060:SF1">
    <property type="entry name" value="MARINER MOS1 TRANSPOSASE-LIKE PROTEIN"/>
    <property type="match status" value="1"/>
</dbReference>
<dbReference type="EMBL" id="JAPWTK010000026">
    <property type="protein sequence ID" value="KAJ8957020.1"/>
    <property type="molecule type" value="Genomic_DNA"/>
</dbReference>
<dbReference type="PANTHER" id="PTHR46060">
    <property type="entry name" value="MARINER MOS1 TRANSPOSASE-LIKE PROTEIN"/>
    <property type="match status" value="1"/>
</dbReference>
<dbReference type="InterPro" id="IPR052709">
    <property type="entry name" value="Transposase-MT_Hybrid"/>
</dbReference>
<proteinExistence type="predicted"/>
<reference evidence="1" key="1">
    <citation type="journal article" date="2023" name="Insect Mol. Biol.">
        <title>Genome sequencing provides insights into the evolution of gene families encoding plant cell wall-degrading enzymes in longhorned beetles.</title>
        <authorList>
            <person name="Shin N.R."/>
            <person name="Okamura Y."/>
            <person name="Kirsch R."/>
            <person name="Pauchet Y."/>
        </authorList>
    </citation>
    <scope>NUCLEOTIDE SEQUENCE</scope>
    <source>
        <strain evidence="1">AMC_N1</strain>
    </source>
</reference>
<gene>
    <name evidence="1" type="ORF">NQ318_012192</name>
</gene>
<evidence type="ECO:0000313" key="2">
    <source>
        <dbReference type="Proteomes" id="UP001162162"/>
    </source>
</evidence>
<name>A0AAV8Z1X4_9CUCU</name>
<accession>A0AAV8Z1X4</accession>
<sequence length="83" mass="10007">MFIPHTQIFEWFKRFKEGRETIKDDLRPGWPSTSKTDENFEKNDRRLSIRGLAEITGIDKDRVRQILHEDFAHVQHTQSLRKK</sequence>
<organism evidence="1 2">
    <name type="scientific">Aromia moschata</name>
    <dbReference type="NCBI Taxonomy" id="1265417"/>
    <lineage>
        <taxon>Eukaryota</taxon>
        <taxon>Metazoa</taxon>
        <taxon>Ecdysozoa</taxon>
        <taxon>Arthropoda</taxon>
        <taxon>Hexapoda</taxon>
        <taxon>Insecta</taxon>
        <taxon>Pterygota</taxon>
        <taxon>Neoptera</taxon>
        <taxon>Endopterygota</taxon>
        <taxon>Coleoptera</taxon>
        <taxon>Polyphaga</taxon>
        <taxon>Cucujiformia</taxon>
        <taxon>Chrysomeloidea</taxon>
        <taxon>Cerambycidae</taxon>
        <taxon>Cerambycinae</taxon>
        <taxon>Callichromatini</taxon>
        <taxon>Aromia</taxon>
    </lineage>
</organism>